<dbReference type="InterPro" id="IPR006311">
    <property type="entry name" value="TAT_signal"/>
</dbReference>
<dbReference type="Gene3D" id="3.40.190.10">
    <property type="entry name" value="Periplasmic binding protein-like II"/>
    <property type="match status" value="2"/>
</dbReference>
<dbReference type="RefSeq" id="WP_244524966.1">
    <property type="nucleotide sequence ID" value="NZ_FNTI01000001.1"/>
</dbReference>
<keyword evidence="2" id="KW-0479">Metal-binding</keyword>
<dbReference type="Proteomes" id="UP000183208">
    <property type="component" value="Unassembled WGS sequence"/>
</dbReference>
<keyword evidence="1" id="KW-0732">Signal</keyword>
<dbReference type="AlphaFoldDB" id="A0A1H4R1Y6"/>
<evidence type="ECO:0000256" key="1">
    <source>
        <dbReference type="ARBA" id="ARBA00022729"/>
    </source>
</evidence>
<dbReference type="GO" id="GO:0046872">
    <property type="term" value="F:metal ion binding"/>
    <property type="evidence" value="ECO:0007669"/>
    <property type="project" value="UniProtKB-KW"/>
</dbReference>
<dbReference type="SUPFAM" id="SSF53850">
    <property type="entry name" value="Periplasmic binding protein-like II"/>
    <property type="match status" value="1"/>
</dbReference>
<dbReference type="PANTHER" id="PTHR30006">
    <property type="entry name" value="THIAMINE-BINDING PERIPLASMIC PROTEIN-RELATED"/>
    <property type="match status" value="1"/>
</dbReference>
<accession>A0A1H4R1Y6</accession>
<evidence type="ECO:0000256" key="2">
    <source>
        <dbReference type="PIRSR" id="PIRSR002825-1"/>
    </source>
</evidence>
<organism evidence="3 4">
    <name type="scientific">Bradyrhizobium lablabi</name>
    <dbReference type="NCBI Taxonomy" id="722472"/>
    <lineage>
        <taxon>Bacteria</taxon>
        <taxon>Pseudomonadati</taxon>
        <taxon>Pseudomonadota</taxon>
        <taxon>Alphaproteobacteria</taxon>
        <taxon>Hyphomicrobiales</taxon>
        <taxon>Nitrobacteraceae</taxon>
        <taxon>Bradyrhizobium</taxon>
    </lineage>
</organism>
<proteinExistence type="predicted"/>
<gene>
    <name evidence="3" type="ORF">SAMN05444171_1006</name>
</gene>
<sequence>MSKTNPMETLMKTSISRRTLLKGTGAVLAGAAFSTRVLADAPAPEPVTPALIEAARKEGQVIYYTSTDLPVAEKLAKAFEAKYSGIAVRVERTGAERVFQRIGQEYSSNIHAVDVVNSSDAAHFIVWKRDGILAPYVPEEVAKFYPAEHRDIDGQFASFRVWLSIIAYNTNLVKAEDAPKSFADLLDPKWKGKIVKAHPGYSGTIMTATYQMQRDLGWTFFEQLAKQNIMQVQSSADPPKKLDLGERAVMADGNEYNIFQMKEAGRPVAPVYASEGSPLIIGPNGIFKDAPHPNAAKLFQSFSLGREAQQMIIDVGGLRSVHAQATEKAGRRPLKEIKTMKDDAAAVEKEGESIKARYTKIFRV</sequence>
<dbReference type="InterPro" id="IPR026045">
    <property type="entry name" value="Ferric-bd"/>
</dbReference>
<dbReference type="EMBL" id="FNTI01000001">
    <property type="protein sequence ID" value="SEC25883.1"/>
    <property type="molecule type" value="Genomic_DNA"/>
</dbReference>
<evidence type="ECO:0000313" key="4">
    <source>
        <dbReference type="Proteomes" id="UP000183208"/>
    </source>
</evidence>
<keyword evidence="2" id="KW-0408">Iron</keyword>
<evidence type="ECO:0000313" key="3">
    <source>
        <dbReference type="EMBL" id="SEC25883.1"/>
    </source>
</evidence>
<dbReference type="PROSITE" id="PS51318">
    <property type="entry name" value="TAT"/>
    <property type="match status" value="1"/>
</dbReference>
<dbReference type="PIRSF" id="PIRSF002825">
    <property type="entry name" value="CfbpA"/>
    <property type="match status" value="1"/>
</dbReference>
<feature type="binding site" evidence="2">
    <location>
        <position position="256"/>
    </location>
    <ligand>
        <name>Fe cation</name>
        <dbReference type="ChEBI" id="CHEBI:24875"/>
    </ligand>
</feature>
<name>A0A1H4R1Y6_9BRAD</name>
<dbReference type="Pfam" id="PF13343">
    <property type="entry name" value="SBP_bac_6"/>
    <property type="match status" value="1"/>
</dbReference>
<reference evidence="3 4" key="1">
    <citation type="submission" date="2016-10" db="EMBL/GenBank/DDBJ databases">
        <authorList>
            <person name="de Groot N.N."/>
        </authorList>
    </citation>
    <scope>NUCLEOTIDE SEQUENCE [LARGE SCALE GENOMIC DNA]</scope>
    <source>
        <strain evidence="3 4">GAS522</strain>
    </source>
</reference>
<protein>
    <submittedName>
        <fullName evidence="3">Iron(III) transport system substrate-binding protein</fullName>
    </submittedName>
</protein>